<proteinExistence type="predicted"/>
<comment type="catalytic activity">
    <reaction evidence="2">
        <text>2 GTP = 3',3'-c-di-GMP + 2 diphosphate</text>
        <dbReference type="Rhea" id="RHEA:24898"/>
        <dbReference type="ChEBI" id="CHEBI:33019"/>
        <dbReference type="ChEBI" id="CHEBI:37565"/>
        <dbReference type="ChEBI" id="CHEBI:58805"/>
        <dbReference type="EC" id="2.7.7.65"/>
    </reaction>
</comment>
<name>A0ABY7BWC7_9HYPH</name>
<feature type="transmembrane region" description="Helical" evidence="4">
    <location>
        <begin position="148"/>
        <end position="167"/>
    </location>
</feature>
<evidence type="ECO:0000256" key="3">
    <source>
        <dbReference type="SAM" id="MobiDB-lite"/>
    </source>
</evidence>
<dbReference type="EC" id="2.7.7.65" evidence="1"/>
<dbReference type="PANTHER" id="PTHR45138">
    <property type="entry name" value="REGULATORY COMPONENTS OF SENSORY TRANSDUCTION SYSTEM"/>
    <property type="match status" value="1"/>
</dbReference>
<dbReference type="CDD" id="cd01949">
    <property type="entry name" value="GGDEF"/>
    <property type="match status" value="1"/>
</dbReference>
<protein>
    <recommendedName>
        <fullName evidence="1">diguanylate cyclase</fullName>
        <ecNumber evidence="1">2.7.7.65</ecNumber>
    </recommendedName>
</protein>
<dbReference type="Gene3D" id="3.30.70.270">
    <property type="match status" value="1"/>
</dbReference>
<keyword evidence="4" id="KW-0472">Membrane</keyword>
<evidence type="ECO:0000256" key="1">
    <source>
        <dbReference type="ARBA" id="ARBA00012528"/>
    </source>
</evidence>
<dbReference type="PROSITE" id="PS50887">
    <property type="entry name" value="GGDEF"/>
    <property type="match status" value="1"/>
</dbReference>
<dbReference type="SUPFAM" id="SSF55073">
    <property type="entry name" value="Nucleotide cyclase"/>
    <property type="match status" value="1"/>
</dbReference>
<evidence type="ECO:0000256" key="2">
    <source>
        <dbReference type="ARBA" id="ARBA00034247"/>
    </source>
</evidence>
<feature type="domain" description="GGDEF" evidence="5">
    <location>
        <begin position="202"/>
        <end position="335"/>
    </location>
</feature>
<keyword evidence="7" id="KW-1185">Reference proteome</keyword>
<reference evidence="6" key="1">
    <citation type="submission" date="2022-12" db="EMBL/GenBank/DDBJ databases">
        <title>Jiella pelagia sp. nov., isolated from phosphonate enriched culture of Northwest Pacific surface seawater.</title>
        <authorList>
            <person name="Shin D.Y."/>
            <person name="Hwang C.Y."/>
        </authorList>
    </citation>
    <scope>NUCLEOTIDE SEQUENCE</scope>
    <source>
        <strain evidence="6">HL-NP1</strain>
    </source>
</reference>
<sequence>MTSIEIQRYQREIVEISNYNLSYVYARTQIEVLRLQKAISVALLEGGGTNAVTLRWAIVKGRVSSIPTSYGPIDVPEATSARNNLDETLVAIEPLIASLQTPGNGVEALKRLDRAVEEFTRLTALVNVRQSNLSQHEQDTLSATMTRLSATIMLFCGIGLTLLVVVFRQKQRLRLAAVTDVLTGLPNRAALETWGTASGKSVTAALAVIDVDRFKQVNDQLGHAKGDDLLRRLADVLRDKTDEDARAARLGGDEFVVIFKGADAWKKAQSRCEAISGAFRKACEDTDFAGATLSIGISVGEIGTSEDIEALMSQADGAMYDAKREGRSSSVARSDRFDRPRQLACG</sequence>
<evidence type="ECO:0000256" key="4">
    <source>
        <dbReference type="SAM" id="Phobius"/>
    </source>
</evidence>
<dbReference type="Proteomes" id="UP001164020">
    <property type="component" value="Chromosome"/>
</dbReference>
<accession>A0ABY7BWC7</accession>
<keyword evidence="4" id="KW-1133">Transmembrane helix</keyword>
<dbReference type="InterPro" id="IPR000160">
    <property type="entry name" value="GGDEF_dom"/>
</dbReference>
<dbReference type="RefSeq" id="WP_268880146.1">
    <property type="nucleotide sequence ID" value="NZ_CP114029.1"/>
</dbReference>
<dbReference type="EMBL" id="CP114029">
    <property type="protein sequence ID" value="WAP67682.1"/>
    <property type="molecule type" value="Genomic_DNA"/>
</dbReference>
<evidence type="ECO:0000313" key="7">
    <source>
        <dbReference type="Proteomes" id="UP001164020"/>
    </source>
</evidence>
<dbReference type="SMART" id="SM00267">
    <property type="entry name" value="GGDEF"/>
    <property type="match status" value="1"/>
</dbReference>
<gene>
    <name evidence="6" type="ORF">OH818_19680</name>
</gene>
<dbReference type="Pfam" id="PF00990">
    <property type="entry name" value="GGDEF"/>
    <property type="match status" value="1"/>
</dbReference>
<dbReference type="InterPro" id="IPR050469">
    <property type="entry name" value="Diguanylate_Cyclase"/>
</dbReference>
<dbReference type="InterPro" id="IPR029787">
    <property type="entry name" value="Nucleotide_cyclase"/>
</dbReference>
<feature type="region of interest" description="Disordered" evidence="3">
    <location>
        <begin position="322"/>
        <end position="346"/>
    </location>
</feature>
<dbReference type="NCBIfam" id="TIGR00254">
    <property type="entry name" value="GGDEF"/>
    <property type="match status" value="1"/>
</dbReference>
<dbReference type="PANTHER" id="PTHR45138:SF9">
    <property type="entry name" value="DIGUANYLATE CYCLASE DGCM-RELATED"/>
    <property type="match status" value="1"/>
</dbReference>
<dbReference type="InterPro" id="IPR043128">
    <property type="entry name" value="Rev_trsase/Diguanyl_cyclase"/>
</dbReference>
<organism evidence="6 7">
    <name type="scientific">Jiella pelagia</name>
    <dbReference type="NCBI Taxonomy" id="2986949"/>
    <lineage>
        <taxon>Bacteria</taxon>
        <taxon>Pseudomonadati</taxon>
        <taxon>Pseudomonadota</taxon>
        <taxon>Alphaproteobacteria</taxon>
        <taxon>Hyphomicrobiales</taxon>
        <taxon>Aurantimonadaceae</taxon>
        <taxon>Jiella</taxon>
    </lineage>
</organism>
<evidence type="ECO:0000313" key="6">
    <source>
        <dbReference type="EMBL" id="WAP67682.1"/>
    </source>
</evidence>
<evidence type="ECO:0000259" key="5">
    <source>
        <dbReference type="PROSITE" id="PS50887"/>
    </source>
</evidence>
<keyword evidence="4" id="KW-0812">Transmembrane</keyword>